<comment type="caution">
    <text evidence="9">The sequence shown here is derived from an EMBL/GenBank/DDBJ whole genome shotgun (WGS) entry which is preliminary data.</text>
</comment>
<dbReference type="GO" id="GO:0046872">
    <property type="term" value="F:metal ion binding"/>
    <property type="evidence" value="ECO:0007669"/>
    <property type="project" value="UniProtKB-KW"/>
</dbReference>
<evidence type="ECO:0000256" key="7">
    <source>
        <dbReference type="PIRSR" id="PIRSR000099-1"/>
    </source>
</evidence>
<dbReference type="CDD" id="cd06572">
    <property type="entry name" value="Histidinol_dh"/>
    <property type="match status" value="1"/>
</dbReference>
<dbReference type="Gene3D" id="1.20.5.1300">
    <property type="match status" value="1"/>
</dbReference>
<keyword evidence="5 6" id="KW-0560">Oxidoreductase</keyword>
<dbReference type="RefSeq" id="WP_340330185.1">
    <property type="nucleotide sequence ID" value="NZ_JAZHOF010000005.1"/>
</dbReference>
<comment type="similarity">
    <text evidence="2 6 8">Belongs to the histidinol dehydrogenase family.</text>
</comment>
<dbReference type="FunFam" id="3.40.50.1980:FF:000001">
    <property type="entry name" value="Histidinol dehydrogenase"/>
    <property type="match status" value="1"/>
</dbReference>
<feature type="active site" description="Proton acceptor" evidence="7">
    <location>
        <position position="333"/>
    </location>
</feature>
<dbReference type="PRINTS" id="PR00083">
    <property type="entry name" value="HOLDHDRGNASE"/>
</dbReference>
<evidence type="ECO:0000313" key="10">
    <source>
        <dbReference type="Proteomes" id="UP001378188"/>
    </source>
</evidence>
<accession>A0AAW9RKM0</accession>
<dbReference type="InterPro" id="IPR016161">
    <property type="entry name" value="Ald_DH/histidinol_DH"/>
</dbReference>
<dbReference type="EMBL" id="JAZHOF010000005">
    <property type="protein sequence ID" value="MEJ8572485.1"/>
    <property type="molecule type" value="Genomic_DNA"/>
</dbReference>
<dbReference type="Pfam" id="PF00815">
    <property type="entry name" value="Histidinol_dh"/>
    <property type="match status" value="1"/>
</dbReference>
<dbReference type="NCBIfam" id="TIGR00069">
    <property type="entry name" value="hisD"/>
    <property type="match status" value="1"/>
</dbReference>
<evidence type="ECO:0000256" key="4">
    <source>
        <dbReference type="ARBA" id="ARBA00022833"/>
    </source>
</evidence>
<gene>
    <name evidence="9" type="primary">hisD</name>
    <name evidence="9" type="ORF">V3328_13425</name>
</gene>
<protein>
    <submittedName>
        <fullName evidence="9">Histidinol dehydrogenase</fullName>
        <ecNumber evidence="9">1.1.1.23</ecNumber>
    </submittedName>
</protein>
<comment type="cofactor">
    <cofactor evidence="1">
        <name>Zn(2+)</name>
        <dbReference type="ChEBI" id="CHEBI:29105"/>
    </cofactor>
</comment>
<reference evidence="9 10" key="1">
    <citation type="submission" date="2024-02" db="EMBL/GenBank/DDBJ databases">
        <title>Genome analysis and characterization of Microbaculum marinisediminis sp. nov., isolated from marine sediment.</title>
        <authorList>
            <person name="Du Z.-J."/>
            <person name="Ye Y.-Q."/>
            <person name="Zhang Z.-R."/>
            <person name="Yuan S.-M."/>
            <person name="Zhang X.-Y."/>
        </authorList>
    </citation>
    <scope>NUCLEOTIDE SEQUENCE [LARGE SCALE GENOMIC DNA]</scope>
    <source>
        <strain evidence="9 10">SDUM1044001</strain>
    </source>
</reference>
<dbReference type="GO" id="GO:0051287">
    <property type="term" value="F:NAD binding"/>
    <property type="evidence" value="ECO:0007669"/>
    <property type="project" value="InterPro"/>
</dbReference>
<dbReference type="SUPFAM" id="SSF53720">
    <property type="entry name" value="ALDH-like"/>
    <property type="match status" value="1"/>
</dbReference>
<evidence type="ECO:0000256" key="6">
    <source>
        <dbReference type="PIRNR" id="PIRNR000099"/>
    </source>
</evidence>
<keyword evidence="10" id="KW-1185">Reference proteome</keyword>
<organism evidence="9 10">
    <name type="scientific">Microbaculum marinum</name>
    <dbReference type="NCBI Taxonomy" id="1764581"/>
    <lineage>
        <taxon>Bacteria</taxon>
        <taxon>Pseudomonadati</taxon>
        <taxon>Pseudomonadota</taxon>
        <taxon>Alphaproteobacteria</taxon>
        <taxon>Hyphomicrobiales</taxon>
        <taxon>Tepidamorphaceae</taxon>
        <taxon>Microbaculum</taxon>
    </lineage>
</organism>
<dbReference type="InterPro" id="IPR012131">
    <property type="entry name" value="Hstdl_DH"/>
</dbReference>
<dbReference type="GO" id="GO:0005829">
    <property type="term" value="C:cytosol"/>
    <property type="evidence" value="ECO:0007669"/>
    <property type="project" value="TreeGrafter"/>
</dbReference>
<evidence type="ECO:0000256" key="5">
    <source>
        <dbReference type="ARBA" id="ARBA00023002"/>
    </source>
</evidence>
<name>A0AAW9RKM0_9HYPH</name>
<evidence type="ECO:0000313" key="9">
    <source>
        <dbReference type="EMBL" id="MEJ8572485.1"/>
    </source>
</evidence>
<dbReference type="PANTHER" id="PTHR21256:SF2">
    <property type="entry name" value="HISTIDINE BIOSYNTHESIS TRIFUNCTIONAL PROTEIN"/>
    <property type="match status" value="1"/>
</dbReference>
<dbReference type="InterPro" id="IPR022695">
    <property type="entry name" value="Histidinol_DH_monofunct"/>
</dbReference>
<dbReference type="AlphaFoldDB" id="A0AAW9RKM0"/>
<evidence type="ECO:0000256" key="1">
    <source>
        <dbReference type="ARBA" id="ARBA00001947"/>
    </source>
</evidence>
<dbReference type="PIRSF" id="PIRSF000099">
    <property type="entry name" value="Histidinol_dh"/>
    <property type="match status" value="1"/>
</dbReference>
<dbReference type="EC" id="1.1.1.23" evidence="9"/>
<evidence type="ECO:0000256" key="2">
    <source>
        <dbReference type="ARBA" id="ARBA00010178"/>
    </source>
</evidence>
<sequence length="439" mass="46122">MTIAVHDLAQLDAAGRAALIARSEADISDFVGRVGPIIDAVRSRGDDALAEFGRQFDRADVQAGALAARPEDFDAAETALDDEIREAMQFAADRIRRFHQRQMPEDLWMEEMAPGVMAGERSLPIPSVACYVPRGKGAFPSVALMTTIPAVVAGVPRVIVLTPPTERGGIDDATLHACRLAGVTEVYKCGGAQAVAAAAYGTETVPKVAKIVGPGSSWVVAAMQALAGVIDVGPPAGPSESIVLADSSADPRRTALDLLNEAEHGDDSSAFLVTDDRQLAGKVAEEVAFLWGHMGAERVGYSRAVLGGSNGGIVIAADMDEACGFVNDFAPEHLMVESADPWSYVSRLTHAGEILLGPSTAISVANYVLGPNHVLPTGGWARTRSPLSVFDYLKRQTVGYVTAQGLPGLAGHTRAFARYEGFDAHANAVSRLRDGGDAP</sequence>
<keyword evidence="4" id="KW-0862">Zinc</keyword>
<dbReference type="Proteomes" id="UP001378188">
    <property type="component" value="Unassembled WGS sequence"/>
</dbReference>
<proteinExistence type="inferred from homology"/>
<dbReference type="Gene3D" id="3.40.50.1980">
    <property type="entry name" value="Nitrogenase molybdenum iron protein domain"/>
    <property type="match status" value="2"/>
</dbReference>
<dbReference type="PANTHER" id="PTHR21256">
    <property type="entry name" value="HISTIDINOL DEHYDROGENASE HDH"/>
    <property type="match status" value="1"/>
</dbReference>
<dbReference type="GO" id="GO:0000105">
    <property type="term" value="P:L-histidine biosynthetic process"/>
    <property type="evidence" value="ECO:0007669"/>
    <property type="project" value="InterPro"/>
</dbReference>
<evidence type="ECO:0000256" key="8">
    <source>
        <dbReference type="RuleBase" id="RU004175"/>
    </source>
</evidence>
<dbReference type="GO" id="GO:0004399">
    <property type="term" value="F:histidinol dehydrogenase activity"/>
    <property type="evidence" value="ECO:0007669"/>
    <property type="project" value="UniProtKB-EC"/>
</dbReference>
<feature type="active site" description="Proton acceptor" evidence="7">
    <location>
        <position position="332"/>
    </location>
</feature>
<evidence type="ECO:0000256" key="3">
    <source>
        <dbReference type="ARBA" id="ARBA00022723"/>
    </source>
</evidence>
<keyword evidence="3" id="KW-0479">Metal-binding</keyword>